<dbReference type="AlphaFoldDB" id="A0A6J7MKK2"/>
<sequence>MVLFNAPARRGCAIGIDIKGSKHTIGTVETNRDHSTLVDQRWVRYHSIGQAADFRERDAASGEIDAHQMQRRRRNPLTTKGSDVVLAATAIIEEPRRTKSDDSIPSVGLAFNRSVSRSEGFVEHK</sequence>
<name>A0A6J7MKK2_9ZZZZ</name>
<organism evidence="2">
    <name type="scientific">freshwater metagenome</name>
    <dbReference type="NCBI Taxonomy" id="449393"/>
    <lineage>
        <taxon>unclassified sequences</taxon>
        <taxon>metagenomes</taxon>
        <taxon>ecological metagenomes</taxon>
    </lineage>
</organism>
<protein>
    <submittedName>
        <fullName evidence="2">Unannotated protein</fullName>
    </submittedName>
</protein>
<dbReference type="EMBL" id="CAFBOK010000071">
    <property type="protein sequence ID" value="CAB4981481.1"/>
    <property type="molecule type" value="Genomic_DNA"/>
</dbReference>
<gene>
    <name evidence="2" type="ORF">UFOPK3927_00740</name>
</gene>
<evidence type="ECO:0000313" key="2">
    <source>
        <dbReference type="EMBL" id="CAB4981481.1"/>
    </source>
</evidence>
<reference evidence="2" key="1">
    <citation type="submission" date="2020-05" db="EMBL/GenBank/DDBJ databases">
        <authorList>
            <person name="Chiriac C."/>
            <person name="Salcher M."/>
            <person name="Ghai R."/>
            <person name="Kavagutti S V."/>
        </authorList>
    </citation>
    <scope>NUCLEOTIDE SEQUENCE</scope>
</reference>
<evidence type="ECO:0000256" key="1">
    <source>
        <dbReference type="SAM" id="MobiDB-lite"/>
    </source>
</evidence>
<feature type="region of interest" description="Disordered" evidence="1">
    <location>
        <begin position="59"/>
        <end position="80"/>
    </location>
</feature>
<feature type="compositionally biased region" description="Basic and acidic residues" evidence="1">
    <location>
        <begin position="59"/>
        <end position="68"/>
    </location>
</feature>
<proteinExistence type="predicted"/>
<accession>A0A6J7MKK2</accession>